<feature type="non-terminal residue" evidence="1">
    <location>
        <position position="35"/>
    </location>
</feature>
<organism evidence="1">
    <name type="scientific">marine sediment metagenome</name>
    <dbReference type="NCBI Taxonomy" id="412755"/>
    <lineage>
        <taxon>unclassified sequences</taxon>
        <taxon>metagenomes</taxon>
        <taxon>ecological metagenomes</taxon>
    </lineage>
</organism>
<dbReference type="EMBL" id="BARU01033034">
    <property type="protein sequence ID" value="GAH63126.1"/>
    <property type="molecule type" value="Genomic_DNA"/>
</dbReference>
<proteinExistence type="predicted"/>
<protein>
    <submittedName>
        <fullName evidence="1">Uncharacterized protein</fullName>
    </submittedName>
</protein>
<reference evidence="1" key="1">
    <citation type="journal article" date="2014" name="Front. Microbiol.">
        <title>High frequency of phylogenetically diverse reductive dehalogenase-homologous genes in deep subseafloor sedimentary metagenomes.</title>
        <authorList>
            <person name="Kawai M."/>
            <person name="Futagami T."/>
            <person name="Toyoda A."/>
            <person name="Takaki Y."/>
            <person name="Nishi S."/>
            <person name="Hori S."/>
            <person name="Arai W."/>
            <person name="Tsubouchi T."/>
            <person name="Morono Y."/>
            <person name="Uchiyama I."/>
            <person name="Ito T."/>
            <person name="Fujiyama A."/>
            <person name="Inagaki F."/>
            <person name="Takami H."/>
        </authorList>
    </citation>
    <scope>NUCLEOTIDE SEQUENCE</scope>
    <source>
        <strain evidence="1">Expedition CK06-06</strain>
    </source>
</reference>
<name>X1GYZ3_9ZZZZ</name>
<gene>
    <name evidence="1" type="ORF">S03H2_52015</name>
</gene>
<comment type="caution">
    <text evidence="1">The sequence shown here is derived from an EMBL/GenBank/DDBJ whole genome shotgun (WGS) entry which is preliminary data.</text>
</comment>
<sequence>MKNKPYYEIDEQAYHRFDQKNDMFCRYLWDKNLKT</sequence>
<evidence type="ECO:0000313" key="1">
    <source>
        <dbReference type="EMBL" id="GAH63126.1"/>
    </source>
</evidence>
<dbReference type="AlphaFoldDB" id="X1GYZ3"/>
<accession>X1GYZ3</accession>